<evidence type="ECO:0000313" key="5">
    <source>
        <dbReference type="Proteomes" id="UP000437748"/>
    </source>
</evidence>
<dbReference type="InterPro" id="IPR014748">
    <property type="entry name" value="Enoyl-CoA_hydra_C"/>
</dbReference>
<dbReference type="GO" id="GO:0006635">
    <property type="term" value="P:fatty acid beta-oxidation"/>
    <property type="evidence" value="ECO:0007669"/>
    <property type="project" value="TreeGrafter"/>
</dbReference>
<dbReference type="EMBL" id="WFLM01000003">
    <property type="protein sequence ID" value="KAB8038954.1"/>
    <property type="molecule type" value="Genomic_DNA"/>
</dbReference>
<dbReference type="InterPro" id="IPR029045">
    <property type="entry name" value="ClpP/crotonase-like_dom_sf"/>
</dbReference>
<protein>
    <submittedName>
        <fullName evidence="4">Crotonase</fullName>
    </submittedName>
</protein>
<dbReference type="SUPFAM" id="SSF52096">
    <property type="entry name" value="ClpP/crotonase"/>
    <property type="match status" value="1"/>
</dbReference>
<evidence type="ECO:0000313" key="4">
    <source>
        <dbReference type="EMBL" id="KAB8038954.1"/>
    </source>
</evidence>
<dbReference type="PANTHER" id="PTHR11941">
    <property type="entry name" value="ENOYL-COA HYDRATASE-RELATED"/>
    <property type="match status" value="1"/>
</dbReference>
<dbReference type="Pfam" id="PF00378">
    <property type="entry name" value="ECH_1"/>
    <property type="match status" value="1"/>
</dbReference>
<dbReference type="AlphaFoldDB" id="A0A6N6VUP9"/>
<dbReference type="FunFam" id="1.10.12.10:FF:000001">
    <property type="entry name" value="Probable enoyl-CoA hydratase, mitochondrial"/>
    <property type="match status" value="1"/>
</dbReference>
<keyword evidence="2" id="KW-0456">Lyase</keyword>
<accession>A0A6N6VUP9</accession>
<evidence type="ECO:0000256" key="3">
    <source>
        <dbReference type="RuleBase" id="RU003707"/>
    </source>
</evidence>
<dbReference type="PROSITE" id="PS00166">
    <property type="entry name" value="ENOYL_COA_HYDRATASE"/>
    <property type="match status" value="1"/>
</dbReference>
<organism evidence="4 5">
    <name type="scientific">Silvanigrella paludirubra</name>
    <dbReference type="NCBI Taxonomy" id="2499159"/>
    <lineage>
        <taxon>Bacteria</taxon>
        <taxon>Pseudomonadati</taxon>
        <taxon>Bdellovibrionota</taxon>
        <taxon>Oligoflexia</taxon>
        <taxon>Silvanigrellales</taxon>
        <taxon>Silvanigrellaceae</taxon>
        <taxon>Silvanigrella</taxon>
    </lineage>
</organism>
<gene>
    <name evidence="4" type="ORF">GCL60_08835</name>
</gene>
<dbReference type="PANTHER" id="PTHR11941:SF54">
    <property type="entry name" value="ENOYL-COA HYDRATASE, MITOCHONDRIAL"/>
    <property type="match status" value="1"/>
</dbReference>
<evidence type="ECO:0000256" key="1">
    <source>
        <dbReference type="ARBA" id="ARBA00005254"/>
    </source>
</evidence>
<dbReference type="GO" id="GO:0016836">
    <property type="term" value="F:hydro-lyase activity"/>
    <property type="evidence" value="ECO:0007669"/>
    <property type="project" value="UniProtKB-ARBA"/>
</dbReference>
<dbReference type="InterPro" id="IPR001753">
    <property type="entry name" value="Enoyl-CoA_hydra/iso"/>
</dbReference>
<dbReference type="CDD" id="cd06558">
    <property type="entry name" value="crotonase-like"/>
    <property type="match status" value="1"/>
</dbReference>
<dbReference type="Proteomes" id="UP000437748">
    <property type="component" value="Unassembled WGS sequence"/>
</dbReference>
<dbReference type="InterPro" id="IPR018376">
    <property type="entry name" value="Enoyl-CoA_hyd/isom_CS"/>
</dbReference>
<evidence type="ECO:0000256" key="2">
    <source>
        <dbReference type="ARBA" id="ARBA00023239"/>
    </source>
</evidence>
<keyword evidence="5" id="KW-1185">Reference proteome</keyword>
<proteinExistence type="inferred from homology"/>
<dbReference type="Gene3D" id="1.10.12.10">
    <property type="entry name" value="Lyase 2-enoyl-coa Hydratase, Chain A, domain 2"/>
    <property type="match status" value="1"/>
</dbReference>
<name>A0A6N6VUP9_9BACT</name>
<reference evidence="4 5" key="1">
    <citation type="submission" date="2019-10" db="EMBL/GenBank/DDBJ databases">
        <title>New species of Slilvanegrellaceae.</title>
        <authorList>
            <person name="Pitt A."/>
            <person name="Hahn M.W."/>
        </authorList>
    </citation>
    <scope>NUCLEOTIDE SEQUENCE [LARGE SCALE GENOMIC DNA]</scope>
    <source>
        <strain evidence="4 5">SP-Ram-0.45-NSY-1</strain>
    </source>
</reference>
<sequence>MTESLTHLEINGKKATLQINRPNQLNALNKQVLEEIHNHCHFLNENKQIKVLIICGSGDKAFVAGADIKEMQDFNSPERATQFSIFGAKTFSMLENLPQITIARVQGFALGGGLELALACDFIIASEKARFGLPEVTLGLIPGFSGTQRLTRRIGASKAIEWISTADKYSAAEAHLHGLVNHVTKHDELESFTDQISDKIIKNAPHAIQVAKKVIKQGIELRFEEGCSLESSEFGLLFVGSEAKEGMKAFIEKRPANF</sequence>
<dbReference type="FunFam" id="3.90.226.10:FF:000009">
    <property type="entry name" value="Carnitinyl-CoA dehydratase"/>
    <property type="match status" value="1"/>
</dbReference>
<dbReference type="Gene3D" id="3.90.226.10">
    <property type="entry name" value="2-enoyl-CoA Hydratase, Chain A, domain 1"/>
    <property type="match status" value="1"/>
</dbReference>
<dbReference type="OrthoDB" id="5290611at2"/>
<comment type="similarity">
    <text evidence="1 3">Belongs to the enoyl-CoA hydratase/isomerase family.</text>
</comment>
<comment type="caution">
    <text evidence="4">The sequence shown here is derived from an EMBL/GenBank/DDBJ whole genome shotgun (WGS) entry which is preliminary data.</text>
</comment>
<dbReference type="RefSeq" id="WP_153420351.1">
    <property type="nucleotide sequence ID" value="NZ_WFLM01000003.1"/>
</dbReference>